<feature type="transmembrane region" description="Helical" evidence="1">
    <location>
        <begin position="58"/>
        <end position="75"/>
    </location>
</feature>
<evidence type="ECO:0000256" key="1">
    <source>
        <dbReference type="SAM" id="Phobius"/>
    </source>
</evidence>
<protein>
    <submittedName>
        <fullName evidence="2">Uncharacterized protein</fullName>
    </submittedName>
</protein>
<dbReference type="Proteomes" id="UP000466535">
    <property type="component" value="Unassembled WGS sequence"/>
</dbReference>
<dbReference type="RefSeq" id="WP_159764979.1">
    <property type="nucleotide sequence ID" value="NZ_WUUT01000006.1"/>
</dbReference>
<keyword evidence="1" id="KW-1133">Transmembrane helix</keyword>
<evidence type="ECO:0000313" key="2">
    <source>
        <dbReference type="EMBL" id="MXR52846.1"/>
    </source>
</evidence>
<organism evidence="2 3">
    <name type="scientific">Halovenus carboxidivorans</name>
    <dbReference type="NCBI Taxonomy" id="2692199"/>
    <lineage>
        <taxon>Archaea</taxon>
        <taxon>Methanobacteriati</taxon>
        <taxon>Methanobacteriota</taxon>
        <taxon>Stenosarchaea group</taxon>
        <taxon>Halobacteria</taxon>
        <taxon>Halobacteriales</taxon>
        <taxon>Haloarculaceae</taxon>
        <taxon>Halovenus</taxon>
    </lineage>
</organism>
<dbReference type="Pfam" id="PF26071">
    <property type="entry name" value="DUF8028"/>
    <property type="match status" value="1"/>
</dbReference>
<accession>A0A6B0T9C5</accession>
<keyword evidence="1" id="KW-0812">Transmembrane</keyword>
<feature type="transmembrane region" description="Helical" evidence="1">
    <location>
        <begin position="32"/>
        <end position="52"/>
    </location>
</feature>
<evidence type="ECO:0000313" key="3">
    <source>
        <dbReference type="Proteomes" id="UP000466535"/>
    </source>
</evidence>
<sequence>MSSSSITDPRSLRNAVSGLSVSRLLVRPVKQLSFWAAIVLPFMHLSLLATGLDSQSMTAAFVVLVALNVCTLYIGHPYGVE</sequence>
<keyword evidence="3" id="KW-1185">Reference proteome</keyword>
<dbReference type="EMBL" id="WUUT01000006">
    <property type="protein sequence ID" value="MXR52846.1"/>
    <property type="molecule type" value="Genomic_DNA"/>
</dbReference>
<reference evidence="2 3" key="1">
    <citation type="submission" date="2019-12" db="EMBL/GenBank/DDBJ databases">
        <title>Isolation and characterization of three novel carbon monoxide-oxidizing members of Halobacteria from salione crusts and soils.</title>
        <authorList>
            <person name="Myers M.R."/>
            <person name="King G.M."/>
        </authorList>
    </citation>
    <scope>NUCLEOTIDE SEQUENCE [LARGE SCALE GENOMIC DNA]</scope>
    <source>
        <strain evidence="2 3">WSH3</strain>
    </source>
</reference>
<name>A0A6B0T9C5_9EURY</name>
<keyword evidence="1" id="KW-0472">Membrane</keyword>
<proteinExistence type="predicted"/>
<dbReference type="AlphaFoldDB" id="A0A6B0T9C5"/>
<dbReference type="InterPro" id="IPR058341">
    <property type="entry name" value="DUF8028"/>
</dbReference>
<comment type="caution">
    <text evidence="2">The sequence shown here is derived from an EMBL/GenBank/DDBJ whole genome shotgun (WGS) entry which is preliminary data.</text>
</comment>
<gene>
    <name evidence="2" type="ORF">GRX03_14680</name>
</gene>
<dbReference type="OrthoDB" id="340775at2157"/>